<dbReference type="SUPFAM" id="SSF56801">
    <property type="entry name" value="Acetyl-CoA synthetase-like"/>
    <property type="match status" value="2"/>
</dbReference>
<feature type="compositionally biased region" description="Low complexity" evidence="1">
    <location>
        <begin position="1885"/>
        <end position="1898"/>
    </location>
</feature>
<feature type="compositionally biased region" description="Low complexity" evidence="1">
    <location>
        <begin position="107"/>
        <end position="120"/>
    </location>
</feature>
<dbReference type="InterPro" id="IPR045851">
    <property type="entry name" value="AMP-bd_C_sf"/>
</dbReference>
<dbReference type="PANTHER" id="PTHR22754:SF32">
    <property type="entry name" value="DISCO-INTERACTING PROTEIN 2"/>
    <property type="match status" value="1"/>
</dbReference>
<dbReference type="SMART" id="SM01137">
    <property type="entry name" value="DMAP_binding"/>
    <property type="match status" value="1"/>
</dbReference>
<feature type="compositionally biased region" description="Polar residues" evidence="1">
    <location>
        <begin position="1928"/>
        <end position="1940"/>
    </location>
</feature>
<dbReference type="Pfam" id="PF00501">
    <property type="entry name" value="AMP-binding"/>
    <property type="match status" value="2"/>
</dbReference>
<proteinExistence type="predicted"/>
<dbReference type="InterPro" id="IPR025110">
    <property type="entry name" value="AMP-bd_C"/>
</dbReference>
<dbReference type="PROSITE" id="PS51912">
    <property type="entry name" value="DMAP1_BIND"/>
    <property type="match status" value="1"/>
</dbReference>
<sequence length="1953" mass="217838">MASEATTRDLPPGILEQLHNLDLELEEGDITKKGYEKKKAQLLQPYIIQDVVEPPPPPPLKDDYHYNNNNNHNDNNGDNEQEHPRSSSSSVIDEVEEERRRREDEAALAAMELEPEPSAADVTDFLDYLPSPTHSPTRPEPGAGFMEENHQRMQQQQQQNNNGQAQMSASPTLHHQQQFQQRPPPQQQFPQQQPGYYPGNQYYPGGVPTPRPSWQQPQPQPQQPQYGGMQRPPMGYPQQQPRPGYYPQPQQRPPYNRPPGPPGPPGAPGGYGSPRPMYQPRPINQQPIGSPRPMYRPVQGMSPNPVARPMAPYPGRPIQSSTIPVPNPQQSRHARTSSLESRSDAASIIQGGVAQRPNYAGFNGSQGIDFDGRPVNNGGDDFDTASVSGNNNWRPNNSGRAPSIMSSTSHARASGSHFAMMELARAPIIRRTSLTQGRSRYGNSYMASSFKAVEPAPQPRLLLEDPTEQMLLADMAGRQLLPLQPRNIPFNVIDHTNEHLNLGQKFKNVAEILRYRATKSGNARNNAFTIVDGRGKELSAITWEKLNARAEKVSHMIREKSGLHPGERVALMYRKSEQIEFIVALMGVFLAGMVAVPINAAEELSELSFILSLTNAYLVLTTDFNLKAFTRDMQAKNIEFPSNIDWWKTNDFGSWYPKKSSNSYPPINVSELAYIEYAKATNGELKGVAVNHRTVMSGCTAFQGAVTETKSTRIQGEYGEELALEPVYKARGGPDTVVTYLEQRQQIGLVVSVLWSIFSGSHTVFASSSIVDTPAVWIYVLSKFRATMALADYSSLNYITKYYQSHTKEVLNQSKKVTPDLSSLRFLMVDTLVVKPDLDKYIADSLLKPLRNKTPEETVCPLISLPEHGGMIIGFRDFLGPAQLEQQETIDQTTGEPLVTSVLATGSARDIFECTLNADALKVNKVAVMATGEQARKEAESPEVVHVGSFGFIIPEATVAIVDPETGVLCTPDTVGEIWVDAPSISGGFWGMPKHTEAVFHAKPIIVPADTYRPEIYDQEFLRTGLVGTTIGGRVIVLGPYEERLRQQKLGDTFGLEEVYYSSHMLQTLKKHTPVDQCTIFELAVNDQHVPIVACEVPSMIAKTELGKIANNIIDTMLNFHGLRIYGVIVMNPNTMARWVKHGRRHVHPLMVKRAFMNGEMPIRYLKMDVDRTIFNLATHEDPINGLWRSFAAYDKAIRTGQIMPRPQQQHTGMETVSQVIDERTDFDLSKFTNIVDVLLWRTKLTGEEVAYIAVTQASSGSVINTKPYTWRKINSKIAAVANYLMKKGWKRGRKALILVPFGVEWIQAIYACMVLGVVPVLFEPPDPEQQNLQRLKDEIDNLVLTVRELDITYILTNSAAEDIMKHKNTSMVMKQVMQQYKDKRYRLPEFTNLGKASKTSKVLGKESGFYVKPEWFSTGEKYPALISVHTSMDGTHTYTTLCHETILTQCRTQKMTCQLKSQRSIVGSGLGAYDGLGLLHFGFCGVYVGSPTIMLSVSDFYINPSSYFELLQRYKAKDVCSSHPLIQYYMNYTKKSTPAELRSFLLSSVQNLMLVTEGRPRPGLYQHMAQTFGPKRLEKEAINTVYSHVGNPMITTRSYMLIEPISLLVDFAWLRQGIVRPLPIEDEAYGIILHDSGIVPSNTMVAIVNPETNTVCPSNTMGEIWVSSDCNIKGIYGQTENERQAKFEAIINGGDPRIKYMRTGDLGFLWNVQRRVDRGQPVVEEGQCLFVLGAKDETIERNGLIHFPYDVELTVERCHPGIVPGGCIIFQAGQEVVVVVAVKSNDQAISAVPLVVNAILESHSFLIDTIAVIHSNQLPRTRFGEKQRKKAMASFLEKKLPVLYVSRITNQHEPLSLPQWTQSQLDDTGSVVSMPTGPVPPLPQQQYSQSQTPYSASGRSIAENTDIGRSDSIQSSQRDLERRDTGSSKQSGTRISSVPASPAVTEPPQSFH</sequence>
<protein>
    <recommendedName>
        <fullName evidence="2">DMAP1-binding domain-containing protein</fullName>
    </recommendedName>
</protein>
<dbReference type="Pfam" id="PF23024">
    <property type="entry name" value="AMP-dom_DIP2-like"/>
    <property type="match status" value="1"/>
</dbReference>
<dbReference type="Pfam" id="PF06464">
    <property type="entry name" value="DMAP_binding"/>
    <property type="match status" value="1"/>
</dbReference>
<evidence type="ECO:0000259" key="2">
    <source>
        <dbReference type="PROSITE" id="PS51912"/>
    </source>
</evidence>
<dbReference type="Gene3D" id="3.40.50.12780">
    <property type="entry name" value="N-terminal domain of ligase-like"/>
    <property type="match status" value="3"/>
</dbReference>
<feature type="region of interest" description="Disordered" evidence="1">
    <location>
        <begin position="315"/>
        <end position="345"/>
    </location>
</feature>
<feature type="domain" description="DMAP1-binding" evidence="2">
    <location>
        <begin position="6"/>
        <end position="124"/>
    </location>
</feature>
<gene>
    <name evidence="3" type="ORF">INT45_002842</name>
</gene>
<dbReference type="EMBL" id="JAEPRB010000062">
    <property type="protein sequence ID" value="KAG2223347.1"/>
    <property type="molecule type" value="Genomic_DNA"/>
</dbReference>
<dbReference type="InterPro" id="IPR000873">
    <property type="entry name" value="AMP-dep_synth/lig_dom"/>
</dbReference>
<dbReference type="InterPro" id="IPR056881">
    <property type="entry name" value="Mug62_dom"/>
</dbReference>
<feature type="compositionally biased region" description="Low complexity" evidence="1">
    <location>
        <begin position="188"/>
        <end position="243"/>
    </location>
</feature>
<feature type="compositionally biased region" description="Polar residues" evidence="1">
    <location>
        <begin position="318"/>
        <end position="340"/>
    </location>
</feature>
<feature type="compositionally biased region" description="Polar residues" evidence="1">
    <location>
        <begin position="385"/>
        <end position="407"/>
    </location>
</feature>
<keyword evidence="4" id="KW-1185">Reference proteome</keyword>
<dbReference type="Gene3D" id="3.30.300.30">
    <property type="match status" value="1"/>
</dbReference>
<evidence type="ECO:0000313" key="4">
    <source>
        <dbReference type="Proteomes" id="UP000646827"/>
    </source>
</evidence>
<feature type="region of interest" description="Disordered" evidence="1">
    <location>
        <begin position="48"/>
        <end position="290"/>
    </location>
</feature>
<dbReference type="InterPro" id="IPR010506">
    <property type="entry name" value="DMAP1-bd"/>
</dbReference>
<dbReference type="OrthoDB" id="69964at2759"/>
<accession>A0A8H7S7U4</accession>
<feature type="region of interest" description="Disordered" evidence="1">
    <location>
        <begin position="383"/>
        <end position="407"/>
    </location>
</feature>
<dbReference type="GO" id="GO:0005829">
    <property type="term" value="C:cytosol"/>
    <property type="evidence" value="ECO:0007669"/>
    <property type="project" value="TreeGrafter"/>
</dbReference>
<dbReference type="InterPro" id="IPR042099">
    <property type="entry name" value="ANL_N_sf"/>
</dbReference>
<feature type="compositionally biased region" description="Pro residues" evidence="1">
    <location>
        <begin position="244"/>
        <end position="267"/>
    </location>
</feature>
<evidence type="ECO:0000256" key="1">
    <source>
        <dbReference type="SAM" id="MobiDB-lite"/>
    </source>
</evidence>
<feature type="compositionally biased region" description="Low complexity" evidence="1">
    <location>
        <begin position="152"/>
        <end position="166"/>
    </location>
</feature>
<feature type="compositionally biased region" description="Low complexity" evidence="1">
    <location>
        <begin position="66"/>
        <end position="78"/>
    </location>
</feature>
<feature type="region of interest" description="Disordered" evidence="1">
    <location>
        <begin position="1868"/>
        <end position="1953"/>
    </location>
</feature>
<dbReference type="PANTHER" id="PTHR22754">
    <property type="entry name" value="DISCO-INTERACTING PROTEIN 2 DIP2 -RELATED"/>
    <property type="match status" value="1"/>
</dbReference>
<dbReference type="Pfam" id="PF24919">
    <property type="entry name" value="Mug62"/>
    <property type="match status" value="1"/>
</dbReference>
<comment type="caution">
    <text evidence="3">The sequence shown here is derived from an EMBL/GenBank/DDBJ whole genome shotgun (WGS) entry which is preliminary data.</text>
</comment>
<organism evidence="3 4">
    <name type="scientific">Circinella minor</name>
    <dbReference type="NCBI Taxonomy" id="1195481"/>
    <lineage>
        <taxon>Eukaryota</taxon>
        <taxon>Fungi</taxon>
        <taxon>Fungi incertae sedis</taxon>
        <taxon>Mucoromycota</taxon>
        <taxon>Mucoromycotina</taxon>
        <taxon>Mucoromycetes</taxon>
        <taxon>Mucorales</taxon>
        <taxon>Lichtheimiaceae</taxon>
        <taxon>Circinella</taxon>
    </lineage>
</organism>
<dbReference type="Proteomes" id="UP000646827">
    <property type="component" value="Unassembled WGS sequence"/>
</dbReference>
<name>A0A8H7S7U4_9FUNG</name>
<evidence type="ECO:0000313" key="3">
    <source>
        <dbReference type="EMBL" id="KAG2223347.1"/>
    </source>
</evidence>
<reference evidence="3 4" key="1">
    <citation type="submission" date="2020-12" db="EMBL/GenBank/DDBJ databases">
        <title>Metabolic potential, ecology and presence of endohyphal bacteria is reflected in genomic diversity of Mucoromycotina.</title>
        <authorList>
            <person name="Muszewska A."/>
            <person name="Okrasinska A."/>
            <person name="Steczkiewicz K."/>
            <person name="Drgas O."/>
            <person name="Orlowska M."/>
            <person name="Perlinska-Lenart U."/>
            <person name="Aleksandrzak-Piekarczyk T."/>
            <person name="Szatraj K."/>
            <person name="Zielenkiewicz U."/>
            <person name="Pilsyk S."/>
            <person name="Malc E."/>
            <person name="Mieczkowski P."/>
            <person name="Kruszewska J.S."/>
            <person name="Biernat P."/>
            <person name="Pawlowska J."/>
        </authorList>
    </citation>
    <scope>NUCLEOTIDE SEQUENCE [LARGE SCALE GENOMIC DNA]</scope>
    <source>
        <strain evidence="3 4">CBS 142.35</strain>
    </source>
</reference>